<protein>
    <submittedName>
        <fullName evidence="2">Uncharacterized protein</fullName>
    </submittedName>
</protein>
<dbReference type="PANTHER" id="PTHR35354">
    <property type="entry name" value="RGD1561648"/>
    <property type="match status" value="1"/>
</dbReference>
<gene>
    <name evidence="2" type="ORF">AFUS01_LOCUS23859</name>
</gene>
<feature type="region of interest" description="Disordered" evidence="1">
    <location>
        <begin position="115"/>
        <end position="144"/>
    </location>
</feature>
<feature type="compositionally biased region" description="Polar residues" evidence="1">
    <location>
        <begin position="231"/>
        <end position="257"/>
    </location>
</feature>
<feature type="region of interest" description="Disordered" evidence="1">
    <location>
        <begin position="218"/>
        <end position="267"/>
    </location>
</feature>
<proteinExistence type="predicted"/>
<dbReference type="Pfam" id="PF15087">
    <property type="entry name" value="DUF4551"/>
    <property type="match status" value="1"/>
</dbReference>
<evidence type="ECO:0000313" key="2">
    <source>
        <dbReference type="EMBL" id="CAG7785221.1"/>
    </source>
</evidence>
<comment type="caution">
    <text evidence="2">The sequence shown here is derived from an EMBL/GenBank/DDBJ whole genome shotgun (WGS) entry which is preliminary data.</text>
</comment>
<dbReference type="PANTHER" id="PTHR35354:SF1">
    <property type="entry name" value="RGD1561648"/>
    <property type="match status" value="1"/>
</dbReference>
<dbReference type="AlphaFoldDB" id="A0A8J2K914"/>
<dbReference type="EMBL" id="CAJVCH010291791">
    <property type="protein sequence ID" value="CAG7785221.1"/>
    <property type="molecule type" value="Genomic_DNA"/>
</dbReference>
<evidence type="ECO:0000313" key="3">
    <source>
        <dbReference type="Proteomes" id="UP000708208"/>
    </source>
</evidence>
<sequence>MTLDDCARNVPKRVSKLENFLRKKLSPADLRGLRYYEVCVLQWKGALLIRYIILTEDSIFITENPPKTIFLVIRLSKIQDISVVADRGSLIKGSQGNTPFVCRHVRIFYDDNSNRGSKTKREKLRDDNESGSSESSNDTSSQFGSPLEISRLEDFNAGKTPLFLSRAYDPFDDSSSCNDSDFSDDFISLSKHRTSGESSHFEDKDDCDVKSLESVSTSISIENGEELDLTGRQTGQSPNRASSVQDGRQTGKWSSDGNHLKERPQSIDISQLSTLRKRFIPTYFTRQTTVKSTTPEDPVNLLQSEPEFNVKELNFYLYQQPSSVLNELYLIWNRNKLLYGVQDILALTEETPETNQVHSIHAAEKIMTVLSKEKLLTDAKYVHKFSQLLSLLCVFQQSLVKYHHLRCICWKDANFTTDLVEILQRCVCPDEEFEEYEDNFLERVTVFSVLMDIFRLLFESCSTSFFVQSADKSLSSVHLNHIVTTTNLLHLLFSYPIVSSRMPGRIKILRVIFDPQTYAKLDWVNFQESKVIKALTVAHNSSTALLYEILSLVYFSPRDNGKITLTSLFTKYSLEPYLKQSVTQIINLLWPSRSPLRAHQCSLLYRHVYVVKTLGDNLPSVKTFLQISFCEEFRYFIHWNCISMKVSDRYPIKSKLVFLFDELRKDIMESEV</sequence>
<organism evidence="2 3">
    <name type="scientific">Allacma fusca</name>
    <dbReference type="NCBI Taxonomy" id="39272"/>
    <lineage>
        <taxon>Eukaryota</taxon>
        <taxon>Metazoa</taxon>
        <taxon>Ecdysozoa</taxon>
        <taxon>Arthropoda</taxon>
        <taxon>Hexapoda</taxon>
        <taxon>Collembola</taxon>
        <taxon>Symphypleona</taxon>
        <taxon>Sminthuridae</taxon>
        <taxon>Allacma</taxon>
    </lineage>
</organism>
<name>A0A8J2K914_9HEXA</name>
<dbReference type="OrthoDB" id="6022562at2759"/>
<evidence type="ECO:0000256" key="1">
    <source>
        <dbReference type="SAM" id="MobiDB-lite"/>
    </source>
</evidence>
<dbReference type="Proteomes" id="UP000708208">
    <property type="component" value="Unassembled WGS sequence"/>
</dbReference>
<reference evidence="2" key="1">
    <citation type="submission" date="2021-06" db="EMBL/GenBank/DDBJ databases">
        <authorList>
            <person name="Hodson N. C."/>
            <person name="Mongue J. A."/>
            <person name="Jaron S. K."/>
        </authorList>
    </citation>
    <scope>NUCLEOTIDE SEQUENCE</scope>
</reference>
<dbReference type="InterPro" id="IPR027878">
    <property type="entry name" value="DUF4551"/>
</dbReference>
<feature type="compositionally biased region" description="Low complexity" evidence="1">
    <location>
        <begin position="130"/>
        <end position="141"/>
    </location>
</feature>
<keyword evidence="3" id="KW-1185">Reference proteome</keyword>
<accession>A0A8J2K914</accession>